<feature type="compositionally biased region" description="Basic and acidic residues" evidence="12">
    <location>
        <begin position="926"/>
        <end position="940"/>
    </location>
</feature>
<evidence type="ECO:0000256" key="5">
    <source>
        <dbReference type="ARBA" id="ARBA00022729"/>
    </source>
</evidence>
<keyword evidence="11" id="KW-0175">Coiled coil</keyword>
<feature type="compositionally biased region" description="Polar residues" evidence="12">
    <location>
        <begin position="1007"/>
        <end position="1021"/>
    </location>
</feature>
<keyword evidence="4 13" id="KW-0812">Transmembrane</keyword>
<evidence type="ECO:0000256" key="12">
    <source>
        <dbReference type="SAM" id="MobiDB-lite"/>
    </source>
</evidence>
<keyword evidence="3" id="KW-1003">Cell membrane</keyword>
<sequence length="1032" mass="125679">MDRLNKYLSKQKYVVHRSEGSPYRNFILYVEEIYQVTVVYPIKYIFDIPLKYYEYFKSYKKKDIDNKNLKQFCNIIKEQHEMNNKQQKCFCCYCRQDNIVFPLFSHFNYKKAKFNCNKKDQEEDIVLTLSCLKKKDKKFHSFFIQPNYNFFMLNVTLQQFDLNDEYFININDKSTLERKNYLLDSSNYEIDDEVFNVKIKFNVQKNYRNDDIEGNYLFMDSNIFKDRIILEESFKGEDILKNSVLVNSHHVDENGLECKKIIAYPIYWNRGKGLCGLKRNECFHKQLSTFLNSEKKLSSKKNMSYNYSFFMIRKIHIDEYNEENEGFDKKNEYIYNINNIYKINEIIKNYSYNNNTDIYKHNNNNNHDDYHDDHHDGDHDGDENLLEYIQNNYYIGLQKNRHNFIDIKSHKEETLNISYDEEGIGESVSFIHILSNCYNYNNEKTKLSCSIYLSIWNQEDIEKEINIFIKCEERIVHDITQLKRKLFLCRKCEETILIKFEPIYNMLLASCHVLITKEEENNSIKNINEDTNIRGKNYKEQHFLFLKDKENIEKTNNIKYKNYHNDDIVNMDQTIQNKESHNTDKINNNSNNNNNNNNGYHKNVYIIKEIPLKFNEQFYGLNDHNMVIYNTMNIIEDIEDNILKYKRKLFLFMTKSGNIIKIILFLFLFIIFSIFIIPSLPFCKYFFIKLKWFHRLKTIRLLTIWKLQDIFIFFKKIPKKLWRLIKKIGRKSKRLLFKFILFRIFTKYKKDHELIDQEYKEKLERKRKKEKKKKAMKKKYQLQKKEKEKLKKKRYKKLIENEKIFKKEMKKELIYKRNNKIKHEKKYEKNCNINNKMDHMYGQEGKRKKHHDKYEDKNKYKNKYDDKCDYIYHDKYDDTYHDKCNKKGRKGQKKYNHLNHLHNNSYDDIEKNESITSHTNSSNQYYEKKKHENNVSSTEHIKIKESHHKSKLNTYKNIETYDKNNIYSDFYSIKNNEQQNNMVEKKKKNRRSISNISNINKNNNNIQLCNKHNKTSSNDITSYGKHKNDNEI</sequence>
<dbReference type="VEuPathDB" id="PlasmoDB:PGABG01_0816300"/>
<evidence type="ECO:0000256" key="9">
    <source>
        <dbReference type="ARBA" id="ARBA00023157"/>
    </source>
</evidence>
<evidence type="ECO:0000256" key="4">
    <source>
        <dbReference type="ARBA" id="ARBA00022692"/>
    </source>
</evidence>
<evidence type="ECO:0008006" key="16">
    <source>
        <dbReference type="Google" id="ProtNLM"/>
    </source>
</evidence>
<dbReference type="InterPro" id="IPR040326">
    <property type="entry name" value="HAP2/GCS1"/>
</dbReference>
<feature type="region of interest" description="Disordered" evidence="12">
    <location>
        <begin position="918"/>
        <end position="940"/>
    </location>
</feature>
<evidence type="ECO:0000256" key="11">
    <source>
        <dbReference type="SAM" id="Coils"/>
    </source>
</evidence>
<evidence type="ECO:0000256" key="3">
    <source>
        <dbReference type="ARBA" id="ARBA00022475"/>
    </source>
</evidence>
<dbReference type="VEuPathDB" id="PlasmoDB:PGSY75_0816300"/>
<dbReference type="AlphaFoldDB" id="A0A151LNM5"/>
<comment type="subcellular location">
    <subcellularLocation>
        <location evidence="1">Cell membrane</location>
        <topology evidence="1">Single-pass type I membrane protein</topology>
    </subcellularLocation>
</comment>
<dbReference type="Proteomes" id="UP000076004">
    <property type="component" value="Chromosome 8"/>
</dbReference>
<evidence type="ECO:0000256" key="8">
    <source>
        <dbReference type="ARBA" id="ARBA00023136"/>
    </source>
</evidence>
<keyword evidence="10" id="KW-0278">Fertilization</keyword>
<dbReference type="GO" id="GO:0008289">
    <property type="term" value="F:lipid binding"/>
    <property type="evidence" value="ECO:0007669"/>
    <property type="project" value="UniProtKB-KW"/>
</dbReference>
<protein>
    <recommendedName>
        <fullName evidence="16">Generative cell specific-1/HAP2 domain-containing protein</fullName>
    </recommendedName>
</protein>
<feature type="coiled-coil region" evidence="11">
    <location>
        <begin position="759"/>
        <end position="793"/>
    </location>
</feature>
<keyword evidence="9" id="KW-1015">Disulfide bond</keyword>
<dbReference type="GO" id="GO:0007338">
    <property type="term" value="P:single fertilization"/>
    <property type="evidence" value="ECO:0007669"/>
    <property type="project" value="UniProtKB-KW"/>
</dbReference>
<evidence type="ECO:0000256" key="1">
    <source>
        <dbReference type="ARBA" id="ARBA00004251"/>
    </source>
</evidence>
<feature type="region of interest" description="Disordered" evidence="12">
    <location>
        <begin position="996"/>
        <end position="1032"/>
    </location>
</feature>
<keyword evidence="6 13" id="KW-1133">Transmembrane helix</keyword>
<dbReference type="PANTHER" id="PTHR31764">
    <property type="entry name" value="PROTEIN HAPLESS 2"/>
    <property type="match status" value="1"/>
</dbReference>
<organism evidence="14 15">
    <name type="scientific">Plasmodium gaboni</name>
    <dbReference type="NCBI Taxonomy" id="647221"/>
    <lineage>
        <taxon>Eukaryota</taxon>
        <taxon>Sar</taxon>
        <taxon>Alveolata</taxon>
        <taxon>Apicomplexa</taxon>
        <taxon>Aconoidasida</taxon>
        <taxon>Haemosporida</taxon>
        <taxon>Plasmodiidae</taxon>
        <taxon>Plasmodium</taxon>
        <taxon>Plasmodium (Laverania)</taxon>
    </lineage>
</organism>
<dbReference type="RefSeq" id="XP_018642257.1">
    <property type="nucleotide sequence ID" value="XM_018785290.1"/>
</dbReference>
<dbReference type="GeneID" id="29775909"/>
<gene>
    <name evidence="14" type="ORF">PGSY75_0816300</name>
</gene>
<evidence type="ECO:0000256" key="13">
    <source>
        <dbReference type="SAM" id="Phobius"/>
    </source>
</evidence>
<evidence type="ECO:0000313" key="15">
    <source>
        <dbReference type="Proteomes" id="UP000076004"/>
    </source>
</evidence>
<feature type="compositionally biased region" description="Low complexity" evidence="12">
    <location>
        <begin position="996"/>
        <end position="1006"/>
    </location>
</feature>
<evidence type="ECO:0000313" key="14">
    <source>
        <dbReference type="EMBL" id="KYO00756.1"/>
    </source>
</evidence>
<dbReference type="GO" id="GO:0005886">
    <property type="term" value="C:plasma membrane"/>
    <property type="evidence" value="ECO:0007669"/>
    <property type="project" value="UniProtKB-SubCell"/>
</dbReference>
<dbReference type="KEGG" id="pgab:PGSY75_0816300"/>
<comment type="caution">
    <text evidence="14">The sequence shown here is derived from an EMBL/GenBank/DDBJ whole genome shotgun (WGS) entry which is preliminary data.</text>
</comment>
<name>A0A151LNM5_9APIC</name>
<keyword evidence="5" id="KW-0732">Signal</keyword>
<keyword evidence="8 13" id="KW-0472">Membrane</keyword>
<dbReference type="PANTHER" id="PTHR31764:SF0">
    <property type="entry name" value="GENERATIVE CELL SPECIFIC-1_HAP2 DOMAIN-CONTAINING PROTEIN"/>
    <property type="match status" value="1"/>
</dbReference>
<comment type="similarity">
    <text evidence="2">Belongs to the HAP2/GCS1 family.</text>
</comment>
<evidence type="ECO:0000256" key="10">
    <source>
        <dbReference type="ARBA" id="ARBA00023279"/>
    </source>
</evidence>
<proteinExistence type="inferred from homology"/>
<dbReference type="EMBL" id="LVLB01000009">
    <property type="protein sequence ID" value="KYO00756.1"/>
    <property type="molecule type" value="Genomic_DNA"/>
</dbReference>
<evidence type="ECO:0000256" key="7">
    <source>
        <dbReference type="ARBA" id="ARBA00023121"/>
    </source>
</evidence>
<evidence type="ECO:0000256" key="6">
    <source>
        <dbReference type="ARBA" id="ARBA00022989"/>
    </source>
</evidence>
<evidence type="ECO:0000256" key="2">
    <source>
        <dbReference type="ARBA" id="ARBA00010929"/>
    </source>
</evidence>
<accession>A0A151LNM5</accession>
<feature type="transmembrane region" description="Helical" evidence="13">
    <location>
        <begin position="662"/>
        <end position="687"/>
    </location>
</feature>
<reference evidence="14 15" key="1">
    <citation type="journal article" date="2016" name="Nat. Commun.">
        <title>Genomes of cryptic chimpanzee Plasmodium species reveal key evolutionary events leading to human malaria.</title>
        <authorList>
            <person name="Sundararaman S.A."/>
            <person name="Plenderleith L.J."/>
            <person name="Liu W."/>
            <person name="Loy D.E."/>
            <person name="Learn G.H."/>
            <person name="Li Y."/>
            <person name="Shaw K.S."/>
            <person name="Ayouba A."/>
            <person name="Peeters M."/>
            <person name="Speede S."/>
            <person name="Shaw G.M."/>
            <person name="Bushman F.D."/>
            <person name="Brisson D."/>
            <person name="Rayner J.C."/>
            <person name="Sharp P.M."/>
            <person name="Hahn B.H."/>
        </authorList>
    </citation>
    <scope>NUCLEOTIDE SEQUENCE [LARGE SCALE GENOMIC DNA]</scope>
    <source>
        <strain evidence="14 15">SY75</strain>
    </source>
</reference>
<keyword evidence="7" id="KW-0446">Lipid-binding</keyword>